<protein>
    <submittedName>
        <fullName evidence="6">ABC transporter substrate-binding protein</fullName>
    </submittedName>
</protein>
<sequence length="369" mass="40093">MLYVTTSTPRERRHPRVGWAPAADGGASSREARPGPRRAAESEEFMKVRARVLGSVLIAASLVLAGCGGGDSGDGDKGKKITVATQPDFFGVPLYFAVQKGFLKKQGLDAKLQKFPTGVEGTEAVATGQADFTTVAGFPVVSLAARKAQVKVIGHNATSAKWWGFVTDGSISEPSDLEGKTVGFQSNSTANYWFDQFVAFHKLDRSKIKIVDAKFAQLVPTFAQGKANAIIHFEPNVSKAVASKSGAKVTWWGGDDNLLPFYGYVAAGPKVYKDKDTALRVLRGLRETAEYMKNNEAEVIKLAKELTGMTDDAQIKEILAQIDFSLAFDPKSVEQVQQIADYQLQHKQIKERVDAQSLVEASWVSESEK</sequence>
<dbReference type="GO" id="GO:0042597">
    <property type="term" value="C:periplasmic space"/>
    <property type="evidence" value="ECO:0007669"/>
    <property type="project" value="UniProtKB-SubCell"/>
</dbReference>
<accession>A0A5D3FNA3</accession>
<dbReference type="SUPFAM" id="SSF53850">
    <property type="entry name" value="Periplasmic binding protein-like II"/>
    <property type="match status" value="1"/>
</dbReference>
<evidence type="ECO:0000259" key="5">
    <source>
        <dbReference type="Pfam" id="PF09084"/>
    </source>
</evidence>
<dbReference type="EMBL" id="VSRQ01000003">
    <property type="protein sequence ID" value="TYK49498.1"/>
    <property type="molecule type" value="Genomic_DNA"/>
</dbReference>
<dbReference type="Pfam" id="PF09084">
    <property type="entry name" value="NMT1"/>
    <property type="match status" value="1"/>
</dbReference>
<comment type="subcellular location">
    <subcellularLocation>
        <location evidence="1">Periplasm</location>
    </subcellularLocation>
</comment>
<dbReference type="PANTHER" id="PTHR30024">
    <property type="entry name" value="ALIPHATIC SULFONATES-BINDING PROTEIN-RELATED"/>
    <property type="match status" value="1"/>
</dbReference>
<dbReference type="GO" id="GO:0042918">
    <property type="term" value="P:alkanesulfonate transmembrane transport"/>
    <property type="evidence" value="ECO:0007669"/>
    <property type="project" value="TreeGrafter"/>
</dbReference>
<evidence type="ECO:0000256" key="4">
    <source>
        <dbReference type="SAM" id="MobiDB-lite"/>
    </source>
</evidence>
<feature type="compositionally biased region" description="Basic and acidic residues" evidence="4">
    <location>
        <begin position="30"/>
        <end position="41"/>
    </location>
</feature>
<evidence type="ECO:0000313" key="6">
    <source>
        <dbReference type="EMBL" id="TYK49498.1"/>
    </source>
</evidence>
<dbReference type="PANTHER" id="PTHR30024:SF47">
    <property type="entry name" value="TAURINE-BINDING PERIPLASMIC PROTEIN"/>
    <property type="match status" value="1"/>
</dbReference>
<dbReference type="Proteomes" id="UP000323505">
    <property type="component" value="Unassembled WGS sequence"/>
</dbReference>
<evidence type="ECO:0000256" key="1">
    <source>
        <dbReference type="ARBA" id="ARBA00004418"/>
    </source>
</evidence>
<gene>
    <name evidence="6" type="ORF">FXF68_17280</name>
</gene>
<dbReference type="InterPro" id="IPR015168">
    <property type="entry name" value="SsuA/THI5"/>
</dbReference>
<evidence type="ECO:0000313" key="7">
    <source>
        <dbReference type="Proteomes" id="UP000323505"/>
    </source>
</evidence>
<reference evidence="6 7" key="1">
    <citation type="submission" date="2019-08" db="EMBL/GenBank/DDBJ databases">
        <title>Actinomadura sp. nov. CYP1-5 isolated from mountain soil.</title>
        <authorList>
            <person name="Songsumanus A."/>
            <person name="Kuncharoen N."/>
            <person name="Kudo T."/>
            <person name="Yuki M."/>
            <person name="Igarashi Y."/>
            <person name="Tanasupawat S."/>
        </authorList>
    </citation>
    <scope>NUCLEOTIDE SEQUENCE [LARGE SCALE GENOMIC DNA]</scope>
    <source>
        <strain evidence="6 7">CYP1-5</strain>
    </source>
</reference>
<evidence type="ECO:0000256" key="2">
    <source>
        <dbReference type="ARBA" id="ARBA00010742"/>
    </source>
</evidence>
<comment type="caution">
    <text evidence="6">The sequence shown here is derived from an EMBL/GenBank/DDBJ whole genome shotgun (WGS) entry which is preliminary data.</text>
</comment>
<comment type="similarity">
    <text evidence="2">Belongs to the bacterial solute-binding protein SsuA/TauA family.</text>
</comment>
<evidence type="ECO:0000256" key="3">
    <source>
        <dbReference type="ARBA" id="ARBA00022729"/>
    </source>
</evidence>
<feature type="domain" description="SsuA/THI5-like" evidence="5">
    <location>
        <begin position="93"/>
        <end position="296"/>
    </location>
</feature>
<dbReference type="AlphaFoldDB" id="A0A5D3FNA3"/>
<dbReference type="Gene3D" id="3.40.190.10">
    <property type="entry name" value="Periplasmic binding protein-like II"/>
    <property type="match status" value="2"/>
</dbReference>
<organism evidence="6 7">
    <name type="scientific">Actinomadura decatromicini</name>
    <dbReference type="NCBI Taxonomy" id="2604572"/>
    <lineage>
        <taxon>Bacteria</taxon>
        <taxon>Bacillati</taxon>
        <taxon>Actinomycetota</taxon>
        <taxon>Actinomycetes</taxon>
        <taxon>Streptosporangiales</taxon>
        <taxon>Thermomonosporaceae</taxon>
        <taxon>Actinomadura</taxon>
    </lineage>
</organism>
<name>A0A5D3FNA3_9ACTN</name>
<proteinExistence type="inferred from homology"/>
<feature type="region of interest" description="Disordered" evidence="4">
    <location>
        <begin position="1"/>
        <end position="41"/>
    </location>
</feature>
<keyword evidence="7" id="KW-1185">Reference proteome</keyword>
<keyword evidence="3" id="KW-0732">Signal</keyword>